<organism evidence="1 2">
    <name type="scientific">Antarcticirhabdus aurantiaca</name>
    <dbReference type="NCBI Taxonomy" id="2606717"/>
    <lineage>
        <taxon>Bacteria</taxon>
        <taxon>Pseudomonadati</taxon>
        <taxon>Pseudomonadota</taxon>
        <taxon>Alphaproteobacteria</taxon>
        <taxon>Hyphomicrobiales</taxon>
        <taxon>Aurantimonadaceae</taxon>
        <taxon>Antarcticirhabdus</taxon>
    </lineage>
</organism>
<protein>
    <submittedName>
        <fullName evidence="1">F0F1 ATP synthase subunit B</fullName>
    </submittedName>
</protein>
<dbReference type="EMBL" id="CP113520">
    <property type="protein sequence ID" value="WAJ30269.1"/>
    <property type="molecule type" value="Genomic_DNA"/>
</dbReference>
<reference evidence="1" key="1">
    <citation type="submission" date="2022-11" db="EMBL/GenBank/DDBJ databases">
        <title>beta-Carotene-producing bacterium, Jeongeuplla avenae sp. nov., alleviates the salt stress of Arabidopsis seedlings.</title>
        <authorList>
            <person name="Jiang L."/>
            <person name="Lee J."/>
        </authorList>
    </citation>
    <scope>NUCLEOTIDE SEQUENCE</scope>
    <source>
        <strain evidence="1">DY_R2A_6</strain>
    </source>
</reference>
<name>A0ACD4NTP8_9HYPH</name>
<sequence>MAFDATFWALVALILFFGVVAYFKVPATLAKTLDARATRIRNEIDEARALKEEAKQQLAEYQRRRREAEQEAKDIVEAAKREAEALVAEARQKNEEYVTRRTAMAEQKIAQAEADAIAEVRASAVDIAVAAAARILAERGQAGDASTIDRSIEEVRRRLN</sequence>
<accession>A0ACD4NTP8</accession>
<dbReference type="Proteomes" id="UP001163223">
    <property type="component" value="Chromosome"/>
</dbReference>
<evidence type="ECO:0000313" key="1">
    <source>
        <dbReference type="EMBL" id="WAJ30269.1"/>
    </source>
</evidence>
<keyword evidence="2" id="KW-1185">Reference proteome</keyword>
<evidence type="ECO:0000313" key="2">
    <source>
        <dbReference type="Proteomes" id="UP001163223"/>
    </source>
</evidence>
<proteinExistence type="predicted"/>
<gene>
    <name evidence="1" type="ORF">OXU80_08715</name>
</gene>